<name>A0ABU1GUU2_9GAMM</name>
<feature type="compositionally biased region" description="Basic and acidic residues" evidence="2">
    <location>
        <begin position="263"/>
        <end position="274"/>
    </location>
</feature>
<sequence length="290" mass="33177">MDTDVAYYRLHEIELAFDALVDRVNALCDCVEQRHCPIWHLRESASPTAWLRQALLDMWYEQGQDGRATRNYIGMVLCDDAVLEHVTALNAAKDHFGGLVNTMRKEATDQIGALKTHLPRRHPALNQLMAQQGLARLHLKQAWRRIPVAEAPLARMQMSWYSSGRSIKRTTIAEAEEKLAALNNEAPHVRIQWQKLAALPSDEILAQVQQQAPVMRANLFFKEPLDDGRQRRALNMALPLFVPDDGSGRLPKMNAPALAPPETRTRARRGDNRLEDEPYLPSLRLYRYRY</sequence>
<evidence type="ECO:0000256" key="1">
    <source>
        <dbReference type="SAM" id="Coils"/>
    </source>
</evidence>
<dbReference type="EMBL" id="JARWAO010000003">
    <property type="protein sequence ID" value="MDR5895808.1"/>
    <property type="molecule type" value="Genomic_DNA"/>
</dbReference>
<comment type="caution">
    <text evidence="3">The sequence shown here is derived from an EMBL/GenBank/DDBJ whole genome shotgun (WGS) entry which is preliminary data.</text>
</comment>
<protein>
    <submittedName>
        <fullName evidence="3">DNA replication terminus site-binding protein</fullName>
    </submittedName>
</protein>
<evidence type="ECO:0000313" key="3">
    <source>
        <dbReference type="EMBL" id="MDR5895808.1"/>
    </source>
</evidence>
<dbReference type="InterPro" id="IPR036381">
    <property type="entry name" value="Tus_dom1"/>
</dbReference>
<dbReference type="Proteomes" id="UP001269375">
    <property type="component" value="Unassembled WGS sequence"/>
</dbReference>
<organism evidence="3 4">
    <name type="scientific">Larsenimonas suaedae</name>
    <dbReference type="NCBI Taxonomy" id="1851019"/>
    <lineage>
        <taxon>Bacteria</taxon>
        <taxon>Pseudomonadati</taxon>
        <taxon>Pseudomonadota</taxon>
        <taxon>Gammaproteobacteria</taxon>
        <taxon>Oceanospirillales</taxon>
        <taxon>Halomonadaceae</taxon>
        <taxon>Larsenimonas</taxon>
    </lineage>
</organism>
<proteinExistence type="predicted"/>
<evidence type="ECO:0000256" key="2">
    <source>
        <dbReference type="SAM" id="MobiDB-lite"/>
    </source>
</evidence>
<reference evidence="3 4" key="1">
    <citation type="submission" date="2023-04" db="EMBL/GenBank/DDBJ databases">
        <title>A long-awaited taxogenomic arrangement of the family Halomonadaceae.</title>
        <authorList>
            <person name="De La Haba R."/>
            <person name="Chuvochina M."/>
            <person name="Wittouck S."/>
            <person name="Arahal D.R."/>
            <person name="Sanchez-Porro C."/>
            <person name="Hugenholtz P."/>
            <person name="Ventosa A."/>
        </authorList>
    </citation>
    <scope>NUCLEOTIDE SEQUENCE [LARGE SCALE GENOMIC DNA]</scope>
    <source>
        <strain evidence="3 4">DSM 22428</strain>
    </source>
</reference>
<evidence type="ECO:0000313" key="4">
    <source>
        <dbReference type="Proteomes" id="UP001269375"/>
    </source>
</evidence>
<feature type="region of interest" description="Disordered" evidence="2">
    <location>
        <begin position="247"/>
        <end position="274"/>
    </location>
</feature>
<keyword evidence="4" id="KW-1185">Reference proteome</keyword>
<keyword evidence="1" id="KW-0175">Coiled coil</keyword>
<gene>
    <name evidence="3" type="ORF">QC825_06960</name>
</gene>
<dbReference type="Gene3D" id="3.50.14.10">
    <property type="entry name" value="Replication terminator Tus, domain 1 superfamily/Replication terminator Tus"/>
    <property type="match status" value="1"/>
</dbReference>
<feature type="coiled-coil region" evidence="1">
    <location>
        <begin position="165"/>
        <end position="192"/>
    </location>
</feature>
<dbReference type="RefSeq" id="WP_251589658.1">
    <property type="nucleotide sequence ID" value="NZ_JAMLJI010000001.1"/>
</dbReference>
<accession>A0ABU1GUU2</accession>